<dbReference type="RefSeq" id="WP_119749331.1">
    <property type="nucleotide sequence ID" value="NZ_QVRA01000024.1"/>
</dbReference>
<dbReference type="OrthoDB" id="7863114at2"/>
<comment type="caution">
    <text evidence="1">The sequence shown here is derived from an EMBL/GenBank/DDBJ whole genome shotgun (WGS) entry which is preliminary data.</text>
</comment>
<dbReference type="EMBL" id="QVRA01000024">
    <property type="protein sequence ID" value="RJG52620.1"/>
    <property type="molecule type" value="Genomic_DNA"/>
</dbReference>
<evidence type="ECO:0000313" key="2">
    <source>
        <dbReference type="Proteomes" id="UP000283469"/>
    </source>
</evidence>
<proteinExistence type="predicted"/>
<protein>
    <submittedName>
        <fullName evidence="1">Uncharacterized protein</fullName>
    </submittedName>
</protein>
<name>A0A418YN68_9SPHN</name>
<dbReference type="Proteomes" id="UP000283469">
    <property type="component" value="Unassembled WGS sequence"/>
</dbReference>
<sequence>MIGWAMPVLVSIAVPAIGEADRAAIAVRVADFGAMMQEGRIADSLDFIPPRLLRSIAQRFGVPENDVKAMVGAQMANALAGVRFLSFAMDMQAATVATTPGRRRAYMLIPTESQIAIPDLGTLRSQTSTLALQDEGEWYLIRIDSTQQVALLRAAYPEFTGVDFPSGSSTMVDGPVPTPP</sequence>
<accession>A0A418YN68</accession>
<dbReference type="AlphaFoldDB" id="A0A418YN68"/>
<keyword evidence="2" id="KW-1185">Reference proteome</keyword>
<organism evidence="1 2">
    <name type="scientific">Sphingobium terrigena</name>
    <dbReference type="NCBI Taxonomy" id="2304063"/>
    <lineage>
        <taxon>Bacteria</taxon>
        <taxon>Pseudomonadati</taxon>
        <taxon>Pseudomonadota</taxon>
        <taxon>Alphaproteobacteria</taxon>
        <taxon>Sphingomonadales</taxon>
        <taxon>Sphingomonadaceae</taxon>
        <taxon>Sphingobium</taxon>
    </lineage>
</organism>
<reference evidence="1 2" key="1">
    <citation type="submission" date="2018-08" db="EMBL/GenBank/DDBJ databases">
        <title>Sphingobium sp. EO9.</title>
        <authorList>
            <person name="Park Y."/>
            <person name="Kim K.H."/>
            <person name="Jeon C.O."/>
        </authorList>
    </citation>
    <scope>NUCLEOTIDE SEQUENCE [LARGE SCALE GENOMIC DNA]</scope>
    <source>
        <strain evidence="1 2">EO9</strain>
    </source>
</reference>
<evidence type="ECO:0000313" key="1">
    <source>
        <dbReference type="EMBL" id="RJG52620.1"/>
    </source>
</evidence>
<gene>
    <name evidence="1" type="ORF">D0Z70_19460</name>
</gene>